<evidence type="ECO:0000259" key="4">
    <source>
        <dbReference type="Pfam" id="PF00535"/>
    </source>
</evidence>
<evidence type="ECO:0000313" key="6">
    <source>
        <dbReference type="Proteomes" id="UP000176198"/>
    </source>
</evidence>
<keyword evidence="2" id="KW-0328">Glycosyltransferase</keyword>
<proteinExistence type="inferred from homology"/>
<sequence>MTQANHIFPKVAVIIVSLNGKGLLQISLASLKKLNYPSEKLKVILVDNGSKDGSVAWLKKNYPDVLVIKNKVNLGFAKANNQGIKAALKDKKVSFIVTLNNDAEVQRRWLKNLVSFMQNHKRVGIGASKMLQFKNRDRFDSAGDFFLKGSLRVINRGYSQADRGQFDRPQETLSACAAAAIFRRQTLNDIKIFGEFFDEDFVSYIEDTDLNIRAKLKGWLTYYIPDAVIYHMGSATSSKLSKKFKEYVSRRNRILMAVKNFPAPQMILLLAKYILPTTKGASYYLAQKAGRIAKRGLGHYTKKGPVFYFKLFIDRFIITSNPQRLTVLEAMFVHLNAIVAAINILPKIIKKRKIIQRGKKATDPEIARWLTRFVIS</sequence>
<evidence type="ECO:0000256" key="3">
    <source>
        <dbReference type="ARBA" id="ARBA00022679"/>
    </source>
</evidence>
<dbReference type="Proteomes" id="UP000176198">
    <property type="component" value="Unassembled WGS sequence"/>
</dbReference>
<dbReference type="STRING" id="1802471.A2115_02560"/>
<gene>
    <name evidence="5" type="ORF">A2115_02560</name>
</gene>
<dbReference type="InterPro" id="IPR029044">
    <property type="entry name" value="Nucleotide-diphossugar_trans"/>
</dbReference>
<name>A0A1F7WGV4_9BACT</name>
<evidence type="ECO:0000256" key="2">
    <source>
        <dbReference type="ARBA" id="ARBA00022676"/>
    </source>
</evidence>
<dbReference type="Pfam" id="PF00535">
    <property type="entry name" value="Glycos_transf_2"/>
    <property type="match status" value="1"/>
</dbReference>
<dbReference type="PANTHER" id="PTHR43179">
    <property type="entry name" value="RHAMNOSYLTRANSFERASE WBBL"/>
    <property type="match status" value="1"/>
</dbReference>
<keyword evidence="3" id="KW-0808">Transferase</keyword>
<dbReference type="SUPFAM" id="SSF53448">
    <property type="entry name" value="Nucleotide-diphospho-sugar transferases"/>
    <property type="match status" value="1"/>
</dbReference>
<dbReference type="GO" id="GO:0016757">
    <property type="term" value="F:glycosyltransferase activity"/>
    <property type="evidence" value="ECO:0007669"/>
    <property type="project" value="UniProtKB-KW"/>
</dbReference>
<comment type="similarity">
    <text evidence="1">Belongs to the glycosyltransferase 2 family.</text>
</comment>
<feature type="domain" description="Glycosyltransferase 2-like" evidence="4">
    <location>
        <begin position="13"/>
        <end position="189"/>
    </location>
</feature>
<dbReference type="Gene3D" id="3.90.550.10">
    <property type="entry name" value="Spore Coat Polysaccharide Biosynthesis Protein SpsA, Chain A"/>
    <property type="match status" value="1"/>
</dbReference>
<organism evidence="5 6">
    <name type="scientific">Candidatus Woesebacteria bacterium GWA1_41_8</name>
    <dbReference type="NCBI Taxonomy" id="1802471"/>
    <lineage>
        <taxon>Bacteria</taxon>
        <taxon>Candidatus Woeseibacteriota</taxon>
    </lineage>
</organism>
<reference evidence="5 6" key="1">
    <citation type="journal article" date="2016" name="Nat. Commun.">
        <title>Thousands of microbial genomes shed light on interconnected biogeochemical processes in an aquifer system.</title>
        <authorList>
            <person name="Anantharaman K."/>
            <person name="Brown C.T."/>
            <person name="Hug L.A."/>
            <person name="Sharon I."/>
            <person name="Castelle C.J."/>
            <person name="Probst A.J."/>
            <person name="Thomas B.C."/>
            <person name="Singh A."/>
            <person name="Wilkins M.J."/>
            <person name="Karaoz U."/>
            <person name="Brodie E.L."/>
            <person name="Williams K.H."/>
            <person name="Hubbard S.S."/>
            <person name="Banfield J.F."/>
        </authorList>
    </citation>
    <scope>NUCLEOTIDE SEQUENCE [LARGE SCALE GENOMIC DNA]</scope>
</reference>
<dbReference type="PANTHER" id="PTHR43179:SF12">
    <property type="entry name" value="GALACTOFURANOSYLTRANSFERASE GLFT2"/>
    <property type="match status" value="1"/>
</dbReference>
<dbReference type="CDD" id="cd04186">
    <property type="entry name" value="GT_2_like_c"/>
    <property type="match status" value="1"/>
</dbReference>
<dbReference type="EMBL" id="MGFJ01000032">
    <property type="protein sequence ID" value="OGM02042.1"/>
    <property type="molecule type" value="Genomic_DNA"/>
</dbReference>
<evidence type="ECO:0000313" key="5">
    <source>
        <dbReference type="EMBL" id="OGM02042.1"/>
    </source>
</evidence>
<protein>
    <recommendedName>
        <fullName evidence="4">Glycosyltransferase 2-like domain-containing protein</fullName>
    </recommendedName>
</protein>
<accession>A0A1F7WGV4</accession>
<dbReference type="AlphaFoldDB" id="A0A1F7WGV4"/>
<dbReference type="InterPro" id="IPR001173">
    <property type="entry name" value="Glyco_trans_2-like"/>
</dbReference>
<comment type="caution">
    <text evidence="5">The sequence shown here is derived from an EMBL/GenBank/DDBJ whole genome shotgun (WGS) entry which is preliminary data.</text>
</comment>
<evidence type="ECO:0000256" key="1">
    <source>
        <dbReference type="ARBA" id="ARBA00006739"/>
    </source>
</evidence>